<accession>A0A7C5QFB7</accession>
<dbReference type="Pfam" id="PF08352">
    <property type="entry name" value="oligo_HPY"/>
    <property type="match status" value="1"/>
</dbReference>
<keyword evidence="3 5" id="KW-0067">ATP-binding</keyword>
<dbReference type="Pfam" id="PF00005">
    <property type="entry name" value="ABC_tran"/>
    <property type="match status" value="1"/>
</dbReference>
<dbReference type="InterPro" id="IPR027417">
    <property type="entry name" value="P-loop_NTPase"/>
</dbReference>
<evidence type="ECO:0000313" key="5">
    <source>
        <dbReference type="EMBL" id="HHK69072.1"/>
    </source>
</evidence>
<dbReference type="EMBL" id="DRWN01000068">
    <property type="protein sequence ID" value="HHK69072.1"/>
    <property type="molecule type" value="Genomic_DNA"/>
</dbReference>
<dbReference type="FunFam" id="3.40.50.300:FF:000016">
    <property type="entry name" value="Oligopeptide ABC transporter ATP-binding component"/>
    <property type="match status" value="1"/>
</dbReference>
<dbReference type="GO" id="GO:0015833">
    <property type="term" value="P:peptide transport"/>
    <property type="evidence" value="ECO:0007669"/>
    <property type="project" value="InterPro"/>
</dbReference>
<proteinExistence type="predicted"/>
<feature type="domain" description="ABC transporter" evidence="4">
    <location>
        <begin position="8"/>
        <end position="258"/>
    </location>
</feature>
<dbReference type="InterPro" id="IPR050319">
    <property type="entry name" value="ABC_transp_ATP-bind"/>
</dbReference>
<keyword evidence="1" id="KW-0813">Transport</keyword>
<dbReference type="InterPro" id="IPR017871">
    <property type="entry name" value="ABC_transporter-like_CS"/>
</dbReference>
<evidence type="ECO:0000256" key="3">
    <source>
        <dbReference type="ARBA" id="ARBA00022840"/>
    </source>
</evidence>
<dbReference type="GO" id="GO:0055085">
    <property type="term" value="P:transmembrane transport"/>
    <property type="evidence" value="ECO:0007669"/>
    <property type="project" value="UniProtKB-ARBA"/>
</dbReference>
<dbReference type="PANTHER" id="PTHR43776">
    <property type="entry name" value="TRANSPORT ATP-BINDING PROTEIN"/>
    <property type="match status" value="1"/>
</dbReference>
<dbReference type="CDD" id="cd03257">
    <property type="entry name" value="ABC_NikE_OppD_transporters"/>
    <property type="match status" value="1"/>
</dbReference>
<dbReference type="GO" id="GO:0005524">
    <property type="term" value="F:ATP binding"/>
    <property type="evidence" value="ECO:0007669"/>
    <property type="project" value="UniProtKB-KW"/>
</dbReference>
<dbReference type="Gene3D" id="3.40.50.300">
    <property type="entry name" value="P-loop containing nucleotide triphosphate hydrolases"/>
    <property type="match status" value="1"/>
</dbReference>
<name>A0A7C5QFB7_CALS0</name>
<evidence type="ECO:0000256" key="2">
    <source>
        <dbReference type="ARBA" id="ARBA00022741"/>
    </source>
</evidence>
<dbReference type="InterPro" id="IPR003593">
    <property type="entry name" value="AAA+_ATPase"/>
</dbReference>
<evidence type="ECO:0000259" key="4">
    <source>
        <dbReference type="PROSITE" id="PS50893"/>
    </source>
</evidence>
<dbReference type="SUPFAM" id="SSF52540">
    <property type="entry name" value="P-loop containing nucleoside triphosphate hydrolases"/>
    <property type="match status" value="1"/>
</dbReference>
<dbReference type="AlphaFoldDB" id="A0A7C5QFB7"/>
<reference evidence="5" key="1">
    <citation type="journal article" date="2020" name="mSystems">
        <title>Genome- and Community-Level Interaction Insights into Carbon Utilization and Element Cycling Functions of Hydrothermarchaeota in Hydrothermal Sediment.</title>
        <authorList>
            <person name="Zhou Z."/>
            <person name="Liu Y."/>
            <person name="Xu W."/>
            <person name="Pan J."/>
            <person name="Luo Z.H."/>
            <person name="Li M."/>
        </authorList>
    </citation>
    <scope>NUCLEOTIDE SEQUENCE [LARGE SCALE GENOMIC DNA]</scope>
    <source>
        <strain evidence="5">SpSt-1056</strain>
    </source>
</reference>
<sequence length="330" mass="36868">MTTREEILTLEDVKVYFPVRKLFSVTSYVRAVDGVSSTIRRGETLALVGESGSGKTTLGKAIIGLVKPTGGKILFDGVNISELKEDELKKIRRRMGVVFQDPYSSLNPGFTIYKAVEEPLVVNKIGTSEERREKVLKALSDVKLNPPEVFASKYPHMLSGGQRQRAAIARAIISNPDFIVADEPVTMLDASIRVEILLLLREIQQKYGLTILYITHDMATAKYFSDRIAVMYAGKFVEVGPTKKVLSSPKHPYTQALIDAIPDPDPRNRMAFRKIVTGEPPSLINPPQGCRFHPRCPYFIKGKCDVIEPPLYRFEEGREVACFLYETGSV</sequence>
<keyword evidence="2" id="KW-0547">Nucleotide-binding</keyword>
<dbReference type="PANTHER" id="PTHR43776:SF8">
    <property type="entry name" value="ABC TRANSPORTER, ATP-BINDING PROTEIN"/>
    <property type="match status" value="1"/>
</dbReference>
<dbReference type="InterPro" id="IPR013563">
    <property type="entry name" value="Oligopep_ABC_C"/>
</dbReference>
<evidence type="ECO:0000256" key="1">
    <source>
        <dbReference type="ARBA" id="ARBA00022448"/>
    </source>
</evidence>
<dbReference type="SMART" id="SM00382">
    <property type="entry name" value="AAA"/>
    <property type="match status" value="1"/>
</dbReference>
<comment type="caution">
    <text evidence="5">The sequence shown here is derived from an EMBL/GenBank/DDBJ whole genome shotgun (WGS) entry which is preliminary data.</text>
</comment>
<dbReference type="NCBIfam" id="TIGR01727">
    <property type="entry name" value="oligo_HPY"/>
    <property type="match status" value="1"/>
</dbReference>
<protein>
    <submittedName>
        <fullName evidence="5">ABC transporter ATP-binding protein</fullName>
    </submittedName>
</protein>
<organism evidence="5">
    <name type="scientific">Caldiarchaeum subterraneum</name>
    <dbReference type="NCBI Taxonomy" id="311458"/>
    <lineage>
        <taxon>Archaea</taxon>
        <taxon>Nitrososphaerota</taxon>
        <taxon>Candidatus Caldarchaeales</taxon>
        <taxon>Candidatus Caldarchaeaceae</taxon>
        <taxon>Candidatus Caldarchaeum</taxon>
    </lineage>
</organism>
<dbReference type="PROSITE" id="PS00211">
    <property type="entry name" value="ABC_TRANSPORTER_1"/>
    <property type="match status" value="1"/>
</dbReference>
<dbReference type="PROSITE" id="PS50893">
    <property type="entry name" value="ABC_TRANSPORTER_2"/>
    <property type="match status" value="1"/>
</dbReference>
<dbReference type="InterPro" id="IPR003439">
    <property type="entry name" value="ABC_transporter-like_ATP-bd"/>
</dbReference>
<gene>
    <name evidence="5" type="ORF">ENM11_08015</name>
</gene>
<dbReference type="GO" id="GO:0016887">
    <property type="term" value="F:ATP hydrolysis activity"/>
    <property type="evidence" value="ECO:0007669"/>
    <property type="project" value="InterPro"/>
</dbReference>